<dbReference type="PANTHER" id="PTHR43539">
    <property type="entry name" value="FLAVIN-BINDING MONOOXYGENASE-LIKE PROTEIN (AFU_ORTHOLOGUE AFUA_4G09220)"/>
    <property type="match status" value="1"/>
</dbReference>
<keyword evidence="5 10" id="KW-0274">FAD</keyword>
<evidence type="ECO:0000256" key="2">
    <source>
        <dbReference type="ARBA" id="ARBA00004814"/>
    </source>
</evidence>
<dbReference type="InterPro" id="IPR036188">
    <property type="entry name" value="FAD/NAD-bd_sf"/>
</dbReference>
<keyword evidence="8" id="KW-0073">Auxin biosynthesis</keyword>
<evidence type="ECO:0000256" key="6">
    <source>
        <dbReference type="ARBA" id="ARBA00022857"/>
    </source>
</evidence>
<dbReference type="GO" id="GO:0050660">
    <property type="term" value="F:flavin adenine dinucleotide binding"/>
    <property type="evidence" value="ECO:0007669"/>
    <property type="project" value="TreeGrafter"/>
</dbReference>
<protein>
    <recommendedName>
        <fullName evidence="10">Flavin-containing monooxygenase</fullName>
        <ecNumber evidence="10">1.-.-.-</ecNumber>
    </recommendedName>
</protein>
<dbReference type="AlphaFoldDB" id="A0AAF0UIX3"/>
<comment type="cofactor">
    <cofactor evidence="1 10">
        <name>FAD</name>
        <dbReference type="ChEBI" id="CHEBI:57692"/>
    </cofactor>
</comment>
<keyword evidence="10" id="KW-0503">Monooxygenase</keyword>
<evidence type="ECO:0000256" key="9">
    <source>
        <dbReference type="ARBA" id="ARBA00047707"/>
    </source>
</evidence>
<dbReference type="InterPro" id="IPR050982">
    <property type="entry name" value="Auxin_biosynth/cation_transpt"/>
</dbReference>
<name>A0AAF0UIX3_SOLVR</name>
<evidence type="ECO:0000256" key="1">
    <source>
        <dbReference type="ARBA" id="ARBA00001974"/>
    </source>
</evidence>
<evidence type="ECO:0000256" key="10">
    <source>
        <dbReference type="RuleBase" id="RU361177"/>
    </source>
</evidence>
<dbReference type="Gene3D" id="3.50.50.60">
    <property type="entry name" value="FAD/NAD(P)-binding domain"/>
    <property type="match status" value="1"/>
</dbReference>
<keyword evidence="7 10" id="KW-0560">Oxidoreductase</keyword>
<dbReference type="SUPFAM" id="SSF51905">
    <property type="entry name" value="FAD/NAD(P)-binding domain"/>
    <property type="match status" value="1"/>
</dbReference>
<dbReference type="EC" id="1.-.-.-" evidence="10"/>
<keyword evidence="12" id="KW-1185">Reference proteome</keyword>
<keyword evidence="6" id="KW-0521">NADP</keyword>
<organism evidence="11 12">
    <name type="scientific">Solanum verrucosum</name>
    <dbReference type="NCBI Taxonomy" id="315347"/>
    <lineage>
        <taxon>Eukaryota</taxon>
        <taxon>Viridiplantae</taxon>
        <taxon>Streptophyta</taxon>
        <taxon>Embryophyta</taxon>
        <taxon>Tracheophyta</taxon>
        <taxon>Spermatophyta</taxon>
        <taxon>Magnoliopsida</taxon>
        <taxon>eudicotyledons</taxon>
        <taxon>Gunneridae</taxon>
        <taxon>Pentapetalae</taxon>
        <taxon>asterids</taxon>
        <taxon>lamiids</taxon>
        <taxon>Solanales</taxon>
        <taxon>Solanaceae</taxon>
        <taxon>Solanoideae</taxon>
        <taxon>Solaneae</taxon>
        <taxon>Solanum</taxon>
    </lineage>
</organism>
<evidence type="ECO:0000313" key="12">
    <source>
        <dbReference type="Proteomes" id="UP001234989"/>
    </source>
</evidence>
<dbReference type="GO" id="GO:0009851">
    <property type="term" value="P:auxin biosynthetic process"/>
    <property type="evidence" value="ECO:0007669"/>
    <property type="project" value="UniProtKB-KW"/>
</dbReference>
<reference evidence="11" key="1">
    <citation type="submission" date="2023-08" db="EMBL/GenBank/DDBJ databases">
        <title>A de novo genome assembly of Solanum verrucosum Schlechtendal, a Mexican diploid species geographically isolated from the other diploid A-genome species in potato relatives.</title>
        <authorList>
            <person name="Hosaka K."/>
        </authorList>
    </citation>
    <scope>NUCLEOTIDE SEQUENCE</scope>
    <source>
        <tissue evidence="11">Young leaves</tissue>
    </source>
</reference>
<dbReference type="PANTHER" id="PTHR43539:SF12">
    <property type="entry name" value="FLAVIN-CONTAINING MONOOXYGENASE"/>
    <property type="match status" value="1"/>
</dbReference>
<dbReference type="GO" id="GO:0103075">
    <property type="term" value="F:indole-3-pyruvate monooxygenase activity"/>
    <property type="evidence" value="ECO:0007669"/>
    <property type="project" value="UniProtKB-EC"/>
</dbReference>
<sequence length="139" mass="15912">MQLHHQNICQKMKFIQYLDEHVEIFSIKPKFQICVELAFFNNEEMKWNVKSRNMASGEMKLYACDFLVLATGKNNEGHIPKVGGLENLKGEKIHSSEYQSGEKHEDKQVLVVGSGISCMEIGFDLSNLEVTHQLLLEVQ</sequence>
<evidence type="ECO:0000256" key="3">
    <source>
        <dbReference type="ARBA" id="ARBA00009183"/>
    </source>
</evidence>
<dbReference type="InterPro" id="IPR020946">
    <property type="entry name" value="Flavin_mOase-like"/>
</dbReference>
<proteinExistence type="inferred from homology"/>
<keyword evidence="4 10" id="KW-0285">Flavoprotein</keyword>
<dbReference type="Proteomes" id="UP001234989">
    <property type="component" value="Chromosome 9"/>
</dbReference>
<dbReference type="Pfam" id="PF00743">
    <property type="entry name" value="FMO-like"/>
    <property type="match status" value="1"/>
</dbReference>
<accession>A0AAF0UIX3</accession>
<comment type="pathway">
    <text evidence="2">Plant hormone metabolism; auxin biosynthesis.</text>
</comment>
<dbReference type="EMBL" id="CP133620">
    <property type="protein sequence ID" value="WMV47017.1"/>
    <property type="molecule type" value="Genomic_DNA"/>
</dbReference>
<evidence type="ECO:0000313" key="11">
    <source>
        <dbReference type="EMBL" id="WMV47017.1"/>
    </source>
</evidence>
<comment type="catalytic activity">
    <reaction evidence="9">
        <text>indole-3-pyruvate + NADPH + O2 + H(+) = (indol-3-yl)acetate + CO2 + NADP(+) + H2O</text>
        <dbReference type="Rhea" id="RHEA:34331"/>
        <dbReference type="ChEBI" id="CHEBI:15377"/>
        <dbReference type="ChEBI" id="CHEBI:15378"/>
        <dbReference type="ChEBI" id="CHEBI:15379"/>
        <dbReference type="ChEBI" id="CHEBI:16526"/>
        <dbReference type="ChEBI" id="CHEBI:17640"/>
        <dbReference type="ChEBI" id="CHEBI:30854"/>
        <dbReference type="ChEBI" id="CHEBI:57783"/>
        <dbReference type="ChEBI" id="CHEBI:58349"/>
        <dbReference type="EC" id="1.14.13.168"/>
    </reaction>
</comment>
<comment type="similarity">
    <text evidence="3 10">Belongs to the FMO family.</text>
</comment>
<evidence type="ECO:0000256" key="8">
    <source>
        <dbReference type="ARBA" id="ARBA00023070"/>
    </source>
</evidence>
<gene>
    <name evidence="11" type="ORF">MTR67_040402</name>
</gene>
<evidence type="ECO:0000256" key="7">
    <source>
        <dbReference type="ARBA" id="ARBA00023002"/>
    </source>
</evidence>
<evidence type="ECO:0000256" key="4">
    <source>
        <dbReference type="ARBA" id="ARBA00022630"/>
    </source>
</evidence>
<evidence type="ECO:0000256" key="5">
    <source>
        <dbReference type="ARBA" id="ARBA00022827"/>
    </source>
</evidence>